<dbReference type="EMBL" id="LR215039">
    <property type="protein sequence ID" value="VEU76579.1"/>
    <property type="molecule type" value="Genomic_DNA"/>
</dbReference>
<organism evidence="7 8">
    <name type="scientific">Mycoplasmopsis columboralis</name>
    <dbReference type="NCBI Taxonomy" id="171282"/>
    <lineage>
        <taxon>Bacteria</taxon>
        <taxon>Bacillati</taxon>
        <taxon>Mycoplasmatota</taxon>
        <taxon>Mycoplasmoidales</taxon>
        <taxon>Metamycoplasmataceae</taxon>
        <taxon>Mycoplasmopsis</taxon>
    </lineage>
</organism>
<keyword evidence="8" id="KW-1185">Reference proteome</keyword>
<evidence type="ECO:0000313" key="8">
    <source>
        <dbReference type="Proteomes" id="UP000289497"/>
    </source>
</evidence>
<evidence type="ECO:0000256" key="1">
    <source>
        <dbReference type="ARBA" id="ARBA00010688"/>
    </source>
</evidence>
<evidence type="ECO:0000256" key="3">
    <source>
        <dbReference type="ARBA" id="ARBA00022741"/>
    </source>
</evidence>
<evidence type="ECO:0000256" key="2">
    <source>
        <dbReference type="ARBA" id="ARBA00022679"/>
    </source>
</evidence>
<dbReference type="InterPro" id="IPR050306">
    <property type="entry name" value="PfkB_Carbo_kinase"/>
</dbReference>
<keyword evidence="2 7" id="KW-0808">Transferase</keyword>
<proteinExistence type="inferred from homology"/>
<dbReference type="GO" id="GO:0047590">
    <property type="term" value="F:5-dehydro-2-deoxygluconokinase activity"/>
    <property type="evidence" value="ECO:0007669"/>
    <property type="project" value="UniProtKB-EC"/>
</dbReference>
<keyword evidence="3" id="KW-0547">Nucleotide-binding</keyword>
<dbReference type="KEGG" id="mcou:NCTC10179_00779"/>
<name>A0A449B7N1_9BACT</name>
<dbReference type="Proteomes" id="UP000289497">
    <property type="component" value="Chromosome"/>
</dbReference>
<reference evidence="7 8" key="1">
    <citation type="submission" date="2019-01" db="EMBL/GenBank/DDBJ databases">
        <authorList>
            <consortium name="Pathogen Informatics"/>
        </authorList>
    </citation>
    <scope>NUCLEOTIDE SEQUENCE [LARGE SCALE GENOMIC DNA]</scope>
    <source>
        <strain evidence="7 8">NCTC10179</strain>
    </source>
</reference>
<sequence>MRTKYILVPGEALIDRFENTTEIVEKVGGAPLNVAGALLMLHPNTYFVGCVGKDLQGEQILHYLRLNHIPTMLIKQIIKRTTIAHVYLDSSGERHFTFTRGADEEMYLAAHQISDTKGVVLSSATAILENETYNVYLQYGLSKQINDALIAYDPNYRPALFNTPELKKLFLERSRILTSLADVAKFSEEEFELIYKHSYKDLVNNKELQREFALKLLVVTLGERGTFVYFKNTAFEVPSVKTTVVDTTGAGDSFFGYLVAQILKTTDNLLSLTVNEIKKMVFKANLCACFVISKIGALESLPSEDELERFYLKNKHLINE</sequence>
<evidence type="ECO:0000256" key="5">
    <source>
        <dbReference type="ARBA" id="ARBA00022840"/>
    </source>
</evidence>
<dbReference type="OrthoDB" id="9813569at2"/>
<dbReference type="Gene3D" id="3.40.1190.20">
    <property type="match status" value="1"/>
</dbReference>
<dbReference type="AlphaFoldDB" id="A0A449B7N1"/>
<protein>
    <submittedName>
        <fullName evidence="7">5-dehydro-2-deoxygluconokinase</fullName>
        <ecNumber evidence="7">2.7.1.92</ecNumber>
    </submittedName>
</protein>
<dbReference type="PANTHER" id="PTHR43085">
    <property type="entry name" value="HEXOKINASE FAMILY MEMBER"/>
    <property type="match status" value="1"/>
</dbReference>
<comment type="similarity">
    <text evidence="1">Belongs to the carbohydrate kinase PfkB family.</text>
</comment>
<dbReference type="SUPFAM" id="SSF53613">
    <property type="entry name" value="Ribokinase-like"/>
    <property type="match status" value="1"/>
</dbReference>
<evidence type="ECO:0000259" key="6">
    <source>
        <dbReference type="Pfam" id="PF00294"/>
    </source>
</evidence>
<dbReference type="CDD" id="cd01167">
    <property type="entry name" value="bac_FRK"/>
    <property type="match status" value="1"/>
</dbReference>
<accession>A0A449B7N1</accession>
<dbReference type="InterPro" id="IPR011611">
    <property type="entry name" value="PfkB_dom"/>
</dbReference>
<gene>
    <name evidence="7" type="primary">iolC</name>
    <name evidence="7" type="ORF">NCTC10179_00779</name>
</gene>
<dbReference type="RefSeq" id="WP_036435419.1">
    <property type="nucleotide sequence ID" value="NZ_LR215039.1"/>
</dbReference>
<keyword evidence="4 7" id="KW-0418">Kinase</keyword>
<dbReference type="EC" id="2.7.1.92" evidence="7"/>
<dbReference type="Pfam" id="PF00294">
    <property type="entry name" value="PfkB"/>
    <property type="match status" value="1"/>
</dbReference>
<dbReference type="InterPro" id="IPR029056">
    <property type="entry name" value="Ribokinase-like"/>
</dbReference>
<evidence type="ECO:0000313" key="7">
    <source>
        <dbReference type="EMBL" id="VEU76579.1"/>
    </source>
</evidence>
<evidence type="ECO:0000256" key="4">
    <source>
        <dbReference type="ARBA" id="ARBA00022777"/>
    </source>
</evidence>
<dbReference type="GO" id="GO:0005524">
    <property type="term" value="F:ATP binding"/>
    <property type="evidence" value="ECO:0007669"/>
    <property type="project" value="UniProtKB-KW"/>
</dbReference>
<dbReference type="PANTHER" id="PTHR43085:SF1">
    <property type="entry name" value="PSEUDOURIDINE KINASE-RELATED"/>
    <property type="match status" value="1"/>
</dbReference>
<feature type="domain" description="Carbohydrate kinase PfkB" evidence="6">
    <location>
        <begin position="6"/>
        <end position="303"/>
    </location>
</feature>
<keyword evidence="5" id="KW-0067">ATP-binding</keyword>